<organism evidence="2 3">
    <name type="scientific">Elaeis guineensis var. tenera</name>
    <name type="common">Oil palm</name>
    <dbReference type="NCBI Taxonomy" id="51953"/>
    <lineage>
        <taxon>Eukaryota</taxon>
        <taxon>Viridiplantae</taxon>
        <taxon>Streptophyta</taxon>
        <taxon>Embryophyta</taxon>
        <taxon>Tracheophyta</taxon>
        <taxon>Spermatophyta</taxon>
        <taxon>Magnoliopsida</taxon>
        <taxon>Liliopsida</taxon>
        <taxon>Arecaceae</taxon>
        <taxon>Arecoideae</taxon>
        <taxon>Cocoseae</taxon>
        <taxon>Elaeidinae</taxon>
        <taxon>Elaeis</taxon>
    </lineage>
</organism>
<dbReference type="InterPro" id="IPR002182">
    <property type="entry name" value="NB-ARC"/>
</dbReference>
<keyword evidence="2" id="KW-1185">Reference proteome</keyword>
<gene>
    <name evidence="3" type="primary">LOC105042896</name>
</gene>
<evidence type="ECO:0000313" key="2">
    <source>
        <dbReference type="Proteomes" id="UP000504607"/>
    </source>
</evidence>
<dbReference type="SUPFAM" id="SSF52540">
    <property type="entry name" value="P-loop containing nucleoside triphosphate hydrolases"/>
    <property type="match status" value="1"/>
</dbReference>
<evidence type="ECO:0000313" key="3">
    <source>
        <dbReference type="RefSeq" id="XP_029120133.1"/>
    </source>
</evidence>
<dbReference type="Proteomes" id="UP000504607">
    <property type="component" value="Chromosome 4"/>
</dbReference>
<dbReference type="OrthoDB" id="786908at2759"/>
<dbReference type="GO" id="GO:0043531">
    <property type="term" value="F:ADP binding"/>
    <property type="evidence" value="ECO:0007669"/>
    <property type="project" value="InterPro"/>
</dbReference>
<proteinExistence type="predicted"/>
<reference evidence="3" key="1">
    <citation type="submission" date="2025-08" db="UniProtKB">
        <authorList>
            <consortium name="RefSeq"/>
        </authorList>
    </citation>
    <scope>IDENTIFICATION</scope>
</reference>
<sequence>MSVWEWGGLGKTTLVNDVYRSQEVKRYFDRRAWVCISQKCTVEDLMRRLIEDLYNENRDILLGNIDTMPCDTMVEVLHAYLQQKRYLIVLDDMWHINGWFDELSPVLVDSKCRSRIVVTTRNHDVAYLAVESRVLELRPLQEGDAWILFRNKAF</sequence>
<dbReference type="PANTHER" id="PTHR36766">
    <property type="entry name" value="PLANT BROAD-SPECTRUM MILDEW RESISTANCE PROTEIN RPW8"/>
    <property type="match status" value="1"/>
</dbReference>
<protein>
    <submittedName>
        <fullName evidence="3">Disease resistance protein RPM1-like</fullName>
    </submittedName>
</protein>
<dbReference type="InterPro" id="IPR027417">
    <property type="entry name" value="P-loop_NTPase"/>
</dbReference>
<accession>A0A8N4IFP1</accession>
<name>A0A8N4IFP1_ELAGV</name>
<dbReference type="Gene3D" id="3.40.50.300">
    <property type="entry name" value="P-loop containing nucleotide triphosphate hydrolases"/>
    <property type="match status" value="1"/>
</dbReference>
<evidence type="ECO:0000259" key="1">
    <source>
        <dbReference type="Pfam" id="PF00931"/>
    </source>
</evidence>
<dbReference type="Pfam" id="PF00931">
    <property type="entry name" value="NB-ARC"/>
    <property type="match status" value="1"/>
</dbReference>
<dbReference type="RefSeq" id="XP_029120133.1">
    <property type="nucleotide sequence ID" value="XM_029264300.1"/>
</dbReference>
<dbReference type="PANTHER" id="PTHR36766:SF63">
    <property type="entry name" value="NB-ARC DOMAIN-CONTAINING PROTEIN"/>
    <property type="match status" value="1"/>
</dbReference>
<feature type="domain" description="NB-ARC" evidence="1">
    <location>
        <begin position="2"/>
        <end position="154"/>
    </location>
</feature>
<dbReference type="AlphaFoldDB" id="A0A8N4IFP1"/>